<dbReference type="STRING" id="15368.A0A0Q3QPL1"/>
<feature type="compositionally biased region" description="Basic residues" evidence="1">
    <location>
        <begin position="234"/>
        <end position="245"/>
    </location>
</feature>
<dbReference type="Gramene" id="KQK03402">
    <property type="protein sequence ID" value="KQK03402"/>
    <property type="gene ID" value="BRADI_2g07640v3"/>
</dbReference>
<feature type="compositionally biased region" description="Basic and acidic residues" evidence="1">
    <location>
        <begin position="41"/>
        <end position="55"/>
    </location>
</feature>
<keyword evidence="2" id="KW-0812">Transmembrane</keyword>
<sequence>MHHHKPPPERRKRCSHVADADQKPGLVRGQAGEPLPCMHQGGRESSREAEPEHSSLRSPSPPPLATASGAPPGFYVPPFYGAKKRTGYNVLPAIARQSCKHSGKQLKSSSPVSTSASSPEPLHRRRRRRRRRRRMKHTTSDSDVTSLATTSPSRSPKRGSGGAAYYVVSPSRDSRESSSTQATPVYNSPLESPSHQSSLGPHSRASSASRFSGVLRSPSAGSGSGSGPGSKPPTGRKRPRRAHGKGWHEVDVIDEGDGEYGELDDDQELSRRCLAAIWFSVLVVAFTLACLVVWGVARRHKPIVLVKSLMVENFYAGEGVDRTGVPTKLVTVNCSLKIDVENPSTMFGIHVSSTSIQLIFSQIPIANGQLEKFYQPKASRHAAAVTLHGEKTPLYGAGATFGLTGDAGAVPLTLDLAVRTRGYVIGNLVRVTHTRRARCPVVVRGGDQPIKFAQSACSYT</sequence>
<evidence type="ECO:0000256" key="1">
    <source>
        <dbReference type="SAM" id="MobiDB-lite"/>
    </source>
</evidence>
<feature type="region of interest" description="Disordered" evidence="1">
    <location>
        <begin position="98"/>
        <end position="250"/>
    </location>
</feature>
<dbReference type="EnsemblPlants" id="KQK03402">
    <property type="protein sequence ID" value="KQK03402"/>
    <property type="gene ID" value="BRADI_2g07640v3"/>
</dbReference>
<dbReference type="AlphaFoldDB" id="A0A0Q3QPL1"/>
<keyword evidence="2" id="KW-1133">Transmembrane helix</keyword>
<reference evidence="4" key="3">
    <citation type="submission" date="2018-08" db="UniProtKB">
        <authorList>
            <consortium name="EnsemblPlants"/>
        </authorList>
    </citation>
    <scope>IDENTIFICATION</scope>
    <source>
        <strain evidence="4">cv. Bd21</strain>
    </source>
</reference>
<reference evidence="3" key="2">
    <citation type="submission" date="2017-06" db="EMBL/GenBank/DDBJ databases">
        <title>WGS assembly of Brachypodium distachyon.</title>
        <authorList>
            <consortium name="The International Brachypodium Initiative"/>
            <person name="Lucas S."/>
            <person name="Harmon-Smith M."/>
            <person name="Lail K."/>
            <person name="Tice H."/>
            <person name="Grimwood J."/>
            <person name="Bruce D."/>
            <person name="Barry K."/>
            <person name="Shu S."/>
            <person name="Lindquist E."/>
            <person name="Wang M."/>
            <person name="Pitluck S."/>
            <person name="Vogel J.P."/>
            <person name="Garvin D.F."/>
            <person name="Mockler T.C."/>
            <person name="Schmutz J."/>
            <person name="Rokhsar D."/>
            <person name="Bevan M.W."/>
        </authorList>
    </citation>
    <scope>NUCLEOTIDE SEQUENCE</scope>
    <source>
        <strain evidence="3">Bd21</strain>
    </source>
</reference>
<dbReference type="EMBL" id="CM000881">
    <property type="protein sequence ID" value="KQK03402.2"/>
    <property type="molecule type" value="Genomic_DNA"/>
</dbReference>
<organism evidence="3">
    <name type="scientific">Brachypodium distachyon</name>
    <name type="common">Purple false brome</name>
    <name type="synonym">Trachynia distachya</name>
    <dbReference type="NCBI Taxonomy" id="15368"/>
    <lineage>
        <taxon>Eukaryota</taxon>
        <taxon>Viridiplantae</taxon>
        <taxon>Streptophyta</taxon>
        <taxon>Embryophyta</taxon>
        <taxon>Tracheophyta</taxon>
        <taxon>Spermatophyta</taxon>
        <taxon>Magnoliopsida</taxon>
        <taxon>Liliopsida</taxon>
        <taxon>Poales</taxon>
        <taxon>Poaceae</taxon>
        <taxon>BOP clade</taxon>
        <taxon>Pooideae</taxon>
        <taxon>Stipodae</taxon>
        <taxon>Brachypodieae</taxon>
        <taxon>Brachypodium</taxon>
    </lineage>
</organism>
<dbReference type="GeneID" id="100834094"/>
<dbReference type="Proteomes" id="UP000008810">
    <property type="component" value="Chromosome 2"/>
</dbReference>
<evidence type="ECO:0000256" key="2">
    <source>
        <dbReference type="SAM" id="Phobius"/>
    </source>
</evidence>
<evidence type="ECO:0000313" key="5">
    <source>
        <dbReference type="Proteomes" id="UP000008810"/>
    </source>
</evidence>
<dbReference type="InterPro" id="IPR055276">
    <property type="entry name" value="NHL41-like"/>
</dbReference>
<dbReference type="ExpressionAtlas" id="A0A0Q3QPL1">
    <property type="expression patterns" value="baseline"/>
</dbReference>
<keyword evidence="5" id="KW-1185">Reference proteome</keyword>
<feature type="region of interest" description="Disordered" evidence="1">
    <location>
        <begin position="1"/>
        <end position="82"/>
    </location>
</feature>
<dbReference type="PANTHER" id="PTHR48436">
    <property type="entry name" value="2, PUTATIVE-RELATED"/>
    <property type="match status" value="1"/>
</dbReference>
<keyword evidence="2" id="KW-0472">Membrane</keyword>
<feature type="compositionally biased region" description="Polar residues" evidence="1">
    <location>
        <begin position="180"/>
        <end position="210"/>
    </location>
</feature>
<feature type="compositionally biased region" description="Low complexity" evidence="1">
    <location>
        <begin position="108"/>
        <end position="120"/>
    </location>
</feature>
<dbReference type="OrthoDB" id="903824at2759"/>
<feature type="compositionally biased region" description="Basic residues" evidence="1">
    <location>
        <begin position="1"/>
        <end position="15"/>
    </location>
</feature>
<proteinExistence type="predicted"/>
<dbReference type="RefSeq" id="XP_003565917.2">
    <property type="nucleotide sequence ID" value="XM_003565869.4"/>
</dbReference>
<gene>
    <name evidence="4" type="primary">LOC100834094</name>
    <name evidence="3" type="ORF">BRADI_2g07640v3</name>
</gene>
<accession>A0A0Q3QPL1</accession>
<reference evidence="3 4" key="1">
    <citation type="journal article" date="2010" name="Nature">
        <title>Genome sequencing and analysis of the model grass Brachypodium distachyon.</title>
        <authorList>
            <consortium name="International Brachypodium Initiative"/>
        </authorList>
    </citation>
    <scope>NUCLEOTIDE SEQUENCE [LARGE SCALE GENOMIC DNA]</scope>
    <source>
        <strain evidence="3">Bd21</strain>
        <strain evidence="4">cv. Bd21</strain>
    </source>
</reference>
<feature type="transmembrane region" description="Helical" evidence="2">
    <location>
        <begin position="275"/>
        <end position="297"/>
    </location>
</feature>
<evidence type="ECO:0000313" key="4">
    <source>
        <dbReference type="EnsemblPlants" id="KQK03402"/>
    </source>
</evidence>
<evidence type="ECO:0000313" key="3">
    <source>
        <dbReference type="EMBL" id="KQK03402.2"/>
    </source>
</evidence>
<feature type="compositionally biased region" description="Polar residues" evidence="1">
    <location>
        <begin position="141"/>
        <end position="150"/>
    </location>
</feature>
<name>A0A0Q3QPL1_BRADI</name>
<feature type="compositionally biased region" description="Basic residues" evidence="1">
    <location>
        <begin position="123"/>
        <end position="137"/>
    </location>
</feature>
<dbReference type="PANTHER" id="PTHR48436:SF1">
    <property type="entry name" value="2, PUTATIVE-RELATED"/>
    <property type="match status" value="1"/>
</dbReference>
<protein>
    <submittedName>
        <fullName evidence="3 4">Uncharacterized protein</fullName>
    </submittedName>
</protein>